<dbReference type="GO" id="GO:0005524">
    <property type="term" value="F:ATP binding"/>
    <property type="evidence" value="ECO:0007669"/>
    <property type="project" value="InterPro"/>
</dbReference>
<proteinExistence type="predicted"/>
<reference evidence="3 4" key="1">
    <citation type="journal article" date="2018" name="Mycol. Prog.">
        <title>Coniella lustricola, a new species from submerged detritus.</title>
        <authorList>
            <person name="Raudabaugh D.B."/>
            <person name="Iturriaga T."/>
            <person name="Carver A."/>
            <person name="Mondo S."/>
            <person name="Pangilinan J."/>
            <person name="Lipzen A."/>
            <person name="He G."/>
            <person name="Amirebrahimi M."/>
            <person name="Grigoriev I.V."/>
            <person name="Miller A.N."/>
        </authorList>
    </citation>
    <scope>NUCLEOTIDE SEQUENCE [LARGE SCALE GENOMIC DNA]</scope>
    <source>
        <strain evidence="3 4">B22-T-1</strain>
    </source>
</reference>
<feature type="compositionally biased region" description="Low complexity" evidence="1">
    <location>
        <begin position="830"/>
        <end position="839"/>
    </location>
</feature>
<feature type="region of interest" description="Disordered" evidence="1">
    <location>
        <begin position="28"/>
        <end position="51"/>
    </location>
</feature>
<gene>
    <name evidence="3" type="ORF">BD289DRAFT_127797</name>
</gene>
<feature type="compositionally biased region" description="Low complexity" evidence="1">
    <location>
        <begin position="716"/>
        <end position="737"/>
    </location>
</feature>
<feature type="compositionally biased region" description="Basic and acidic residues" evidence="1">
    <location>
        <begin position="649"/>
        <end position="659"/>
    </location>
</feature>
<evidence type="ECO:0000313" key="3">
    <source>
        <dbReference type="EMBL" id="PSR78292.1"/>
    </source>
</evidence>
<feature type="domain" description="Protein kinase" evidence="2">
    <location>
        <begin position="116"/>
        <end position="465"/>
    </location>
</feature>
<accession>A0A2T2ZW58</accession>
<dbReference type="AlphaFoldDB" id="A0A2T2ZW58"/>
<feature type="region of interest" description="Disordered" evidence="1">
    <location>
        <begin position="852"/>
        <end position="885"/>
    </location>
</feature>
<feature type="compositionally biased region" description="Low complexity" evidence="1">
    <location>
        <begin position="587"/>
        <end position="596"/>
    </location>
</feature>
<dbReference type="GO" id="GO:0004672">
    <property type="term" value="F:protein kinase activity"/>
    <property type="evidence" value="ECO:0007669"/>
    <property type="project" value="InterPro"/>
</dbReference>
<dbReference type="SMART" id="SM00220">
    <property type="entry name" value="S_TKc"/>
    <property type="match status" value="1"/>
</dbReference>
<evidence type="ECO:0000256" key="1">
    <source>
        <dbReference type="SAM" id="MobiDB-lite"/>
    </source>
</evidence>
<feature type="compositionally biased region" description="Polar residues" evidence="1">
    <location>
        <begin position="28"/>
        <end position="44"/>
    </location>
</feature>
<feature type="region of interest" description="Disordered" evidence="1">
    <location>
        <begin position="818"/>
        <end position="839"/>
    </location>
</feature>
<name>A0A2T2ZW58_9PEZI</name>
<dbReference type="Proteomes" id="UP000241462">
    <property type="component" value="Unassembled WGS sequence"/>
</dbReference>
<feature type="compositionally biased region" description="Basic and acidic residues" evidence="1">
    <location>
        <begin position="855"/>
        <end position="885"/>
    </location>
</feature>
<dbReference type="InterPro" id="IPR011009">
    <property type="entry name" value="Kinase-like_dom_sf"/>
</dbReference>
<feature type="compositionally biased region" description="Polar residues" evidence="1">
    <location>
        <begin position="597"/>
        <end position="606"/>
    </location>
</feature>
<dbReference type="InParanoid" id="A0A2T2ZW58"/>
<feature type="region of interest" description="Disordered" evidence="1">
    <location>
        <begin position="553"/>
        <end position="781"/>
    </location>
</feature>
<dbReference type="Gene3D" id="1.10.510.10">
    <property type="entry name" value="Transferase(Phosphotransferase) domain 1"/>
    <property type="match status" value="1"/>
</dbReference>
<dbReference type="SUPFAM" id="SSF56112">
    <property type="entry name" value="Protein kinase-like (PK-like)"/>
    <property type="match status" value="1"/>
</dbReference>
<keyword evidence="4" id="KW-1185">Reference proteome</keyword>
<feature type="region of interest" description="Disordered" evidence="1">
    <location>
        <begin position="436"/>
        <end position="455"/>
    </location>
</feature>
<protein>
    <recommendedName>
        <fullName evidence="2">Protein kinase domain-containing protein</fullName>
    </recommendedName>
</protein>
<evidence type="ECO:0000313" key="4">
    <source>
        <dbReference type="Proteomes" id="UP000241462"/>
    </source>
</evidence>
<dbReference type="InterPro" id="IPR000719">
    <property type="entry name" value="Prot_kinase_dom"/>
</dbReference>
<organism evidence="3 4">
    <name type="scientific">Coniella lustricola</name>
    <dbReference type="NCBI Taxonomy" id="2025994"/>
    <lineage>
        <taxon>Eukaryota</taxon>
        <taxon>Fungi</taxon>
        <taxon>Dikarya</taxon>
        <taxon>Ascomycota</taxon>
        <taxon>Pezizomycotina</taxon>
        <taxon>Sordariomycetes</taxon>
        <taxon>Sordariomycetidae</taxon>
        <taxon>Diaporthales</taxon>
        <taxon>Schizoparmaceae</taxon>
        <taxon>Coniella</taxon>
    </lineage>
</organism>
<dbReference type="EMBL" id="KZ678614">
    <property type="protein sequence ID" value="PSR78292.1"/>
    <property type="molecule type" value="Genomic_DNA"/>
</dbReference>
<evidence type="ECO:0000259" key="2">
    <source>
        <dbReference type="PROSITE" id="PS50011"/>
    </source>
</evidence>
<feature type="compositionally biased region" description="Polar residues" evidence="1">
    <location>
        <begin position="681"/>
        <end position="696"/>
    </location>
</feature>
<dbReference type="PROSITE" id="PS50011">
    <property type="entry name" value="PROTEIN_KINASE_DOM"/>
    <property type="match status" value="1"/>
</dbReference>
<sequence length="913" mass="100316">MCDKSHSTANLRLISGILVDTLHLATMSTPNSPMQGPASNNGSEFPSPRPVLSTFPLPPWAGFPSPDVNADSSVSMETYSPSLRSNAVLSEQQDQDQANAQQDWAILLIDAERTEYLFVKNLSEGTQSVVQLCQELGDAHNKQFVVRKRSREHISTTRALRPDRECRIAQAIYRKRDQLLRDRSRQRQSEQQPRFTELLSFSNLPADSDSDNTNQGKFFRESFWRYCDGVGNLKDLLMFLAKKKQLPAALILHFIHEVLRAVQWLNTEDSNNNSSNDDDDEGDDCGAAIFHCDLHCRNILLEWDAAGMLQPVLGDFGYARLEPPHEPTWNERTLFVRGLNGGGGDDDDHDDESFMANLSSPPADYVAFQDPQDRMPLDFAHFAETLYRLLQVLIGTDMDFDRDDDDDDDDAASISSQQEQYDAVLSLLERLLEKGREDRQGCSIAPPEQRPPRPDISEEIAHAAALLDEYAYGDDNEQVKLALAAWSQSVPSVNPSAKDGRSLRPLSFATEEAARLMADKQRLGENGPYAVVNIRDEQSVKAGVRLLVAMRQDGGDPQETSSDAHHEPAWGLQSLPTSVSKGVPLFPSSSSSSVPSADNSDGQSPILTGLVIGRRPSSPARSNNDGEAGDSRQQQPQHSSPPRPIRNLSIHDDSSESFHRCSPASDGQNIARAPFFRTPPRLSSPNTSFTPMTSSPIVPHAEGQQDSDSAPLCQPSVSVGDGDGGDNNNSNKTTSSSKEGHGMSDATYLVPAAPTQPSSSNPAIFLRSQPTVPVPSPTASFTVRTRGQDAARAFMAGNPAAVSQVLQARDEAARSLLLSPPRSNFPPLPSSSSSSSPSSFLSSVYVQQLNGGLQARKDDGKQQKGNNEDVFHDKEKQKEEKEEVQIQQLKERIHKAEEERRGGWARSIRCKFV</sequence>